<dbReference type="STRING" id="551996.SAMN05192573_12046"/>
<gene>
    <name evidence="2" type="ORF">SAMN05192573_12046</name>
</gene>
<sequence length="148" mass="16925">MLQDIFDKFYLNNHPDGRPPGAFVKGILLLYLGLLIQTLNNYLDGFNFSAILFVFVAVGFLIFVTGEGKKWARIILSVLILLNVFFLGSSLLYSFGILHDSSASKKAIEMPVYLIILTLAEIIVELWGWALMFTKQADWWFNRKNTNR</sequence>
<feature type="transmembrane region" description="Helical" evidence="1">
    <location>
        <begin position="45"/>
        <end position="64"/>
    </location>
</feature>
<keyword evidence="1" id="KW-1133">Transmembrane helix</keyword>
<feature type="transmembrane region" description="Helical" evidence="1">
    <location>
        <begin position="71"/>
        <end position="92"/>
    </location>
</feature>
<protein>
    <submittedName>
        <fullName evidence="2">Uncharacterized protein</fullName>
    </submittedName>
</protein>
<dbReference type="AlphaFoldDB" id="A0A1G8KAL1"/>
<dbReference type="RefSeq" id="WP_091174820.1">
    <property type="nucleotide sequence ID" value="NZ_FNCG01000020.1"/>
</dbReference>
<evidence type="ECO:0000313" key="2">
    <source>
        <dbReference type="EMBL" id="SDI40427.1"/>
    </source>
</evidence>
<reference evidence="3" key="1">
    <citation type="submission" date="2016-10" db="EMBL/GenBank/DDBJ databases">
        <authorList>
            <person name="Varghese N."/>
            <person name="Submissions S."/>
        </authorList>
    </citation>
    <scope>NUCLEOTIDE SEQUENCE [LARGE SCALE GENOMIC DNA]</scope>
    <source>
        <strain evidence="3">Gh-67</strain>
    </source>
</reference>
<name>A0A1G8KAL1_9SPHI</name>
<evidence type="ECO:0000313" key="3">
    <source>
        <dbReference type="Proteomes" id="UP000199705"/>
    </source>
</evidence>
<dbReference type="Proteomes" id="UP000199705">
    <property type="component" value="Unassembled WGS sequence"/>
</dbReference>
<dbReference type="EMBL" id="FNCG01000020">
    <property type="protein sequence ID" value="SDI40427.1"/>
    <property type="molecule type" value="Genomic_DNA"/>
</dbReference>
<keyword evidence="3" id="KW-1185">Reference proteome</keyword>
<keyword evidence="1" id="KW-0812">Transmembrane</keyword>
<proteinExistence type="predicted"/>
<keyword evidence="1" id="KW-0472">Membrane</keyword>
<evidence type="ECO:0000256" key="1">
    <source>
        <dbReference type="SAM" id="Phobius"/>
    </source>
</evidence>
<organism evidence="2 3">
    <name type="scientific">Mucilaginibacter gossypii</name>
    <dbReference type="NCBI Taxonomy" id="551996"/>
    <lineage>
        <taxon>Bacteria</taxon>
        <taxon>Pseudomonadati</taxon>
        <taxon>Bacteroidota</taxon>
        <taxon>Sphingobacteriia</taxon>
        <taxon>Sphingobacteriales</taxon>
        <taxon>Sphingobacteriaceae</taxon>
        <taxon>Mucilaginibacter</taxon>
    </lineage>
</organism>
<feature type="transmembrane region" description="Helical" evidence="1">
    <location>
        <begin position="21"/>
        <end position="39"/>
    </location>
</feature>
<accession>A0A1G8KAL1</accession>
<feature type="transmembrane region" description="Helical" evidence="1">
    <location>
        <begin position="112"/>
        <end position="134"/>
    </location>
</feature>